<name>A0A2N1PNS4_9BACT</name>
<reference evidence="1 2" key="1">
    <citation type="journal article" date="2017" name="ISME J.">
        <title>Potential for microbial H2 and metal transformations associated with novel bacteria and archaea in deep terrestrial subsurface sediments.</title>
        <authorList>
            <person name="Hernsdorf A.W."/>
            <person name="Amano Y."/>
            <person name="Miyakawa K."/>
            <person name="Ise K."/>
            <person name="Suzuki Y."/>
            <person name="Anantharaman K."/>
            <person name="Probst A."/>
            <person name="Burstein D."/>
            <person name="Thomas B.C."/>
            <person name="Banfield J.F."/>
        </authorList>
    </citation>
    <scope>NUCLEOTIDE SEQUENCE [LARGE SCALE GENOMIC DNA]</scope>
    <source>
        <strain evidence="1">HGW-Wallbacteria-1</strain>
    </source>
</reference>
<sequence>MFRTERESAASRQDERIMGWMGTGSGNVFGNGESIAQDIMDDTVNFFETIALNMGIIAGLRDRD</sequence>
<dbReference type="Proteomes" id="UP000233256">
    <property type="component" value="Unassembled WGS sequence"/>
</dbReference>
<accession>A0A2N1PNS4</accession>
<organism evidence="1 2">
    <name type="scientific">Candidatus Wallbacteria bacterium HGW-Wallbacteria-1</name>
    <dbReference type="NCBI Taxonomy" id="2013854"/>
    <lineage>
        <taxon>Bacteria</taxon>
        <taxon>Candidatus Walliibacteriota</taxon>
    </lineage>
</organism>
<evidence type="ECO:0000313" key="1">
    <source>
        <dbReference type="EMBL" id="PKK89998.1"/>
    </source>
</evidence>
<evidence type="ECO:0000313" key="2">
    <source>
        <dbReference type="Proteomes" id="UP000233256"/>
    </source>
</evidence>
<protein>
    <submittedName>
        <fullName evidence="1">Uncharacterized protein</fullName>
    </submittedName>
</protein>
<dbReference type="AlphaFoldDB" id="A0A2N1PNS4"/>
<dbReference type="EMBL" id="PGXC01000009">
    <property type="protein sequence ID" value="PKK89998.1"/>
    <property type="molecule type" value="Genomic_DNA"/>
</dbReference>
<comment type="caution">
    <text evidence="1">The sequence shown here is derived from an EMBL/GenBank/DDBJ whole genome shotgun (WGS) entry which is preliminary data.</text>
</comment>
<proteinExistence type="predicted"/>
<gene>
    <name evidence="1" type="ORF">CVV64_11780</name>
</gene>